<proteinExistence type="predicted"/>
<dbReference type="SUPFAM" id="SSF53300">
    <property type="entry name" value="vWA-like"/>
    <property type="match status" value="1"/>
</dbReference>
<evidence type="ECO:0000313" key="1">
    <source>
        <dbReference type="EMBL" id="QHN38126.1"/>
    </source>
</evidence>
<organism evidence="1">
    <name type="scientific">Gordonia amarae</name>
    <dbReference type="NCBI Taxonomy" id="36821"/>
    <lineage>
        <taxon>Bacteria</taxon>
        <taxon>Bacillati</taxon>
        <taxon>Actinomycetota</taxon>
        <taxon>Actinomycetes</taxon>
        <taxon>Mycobacteriales</taxon>
        <taxon>Gordoniaceae</taxon>
        <taxon>Gordonia</taxon>
    </lineage>
</organism>
<dbReference type="RefSeq" id="WP_005185404.1">
    <property type="nucleotide sequence ID" value="NZ_CP045804.1"/>
</dbReference>
<dbReference type="Pfam" id="PF18934">
    <property type="entry name" value="DUF5682"/>
    <property type="match status" value="1"/>
</dbReference>
<gene>
    <name evidence="1" type="ORF">GII30_02060</name>
</gene>
<dbReference type="Gene3D" id="3.40.50.410">
    <property type="entry name" value="von Willebrand factor, type A domain"/>
    <property type="match status" value="1"/>
</dbReference>
<accession>A0A857KIH0</accession>
<sequence length="1133" mass="118343">MTGDPGVAVTAAVAALAGQRDPLLIGVRHHSPTLARVLPRLLEAAAPRVLAVELPAEAAGWVRWIGHPDTVPPVAFALADPGTDALSFYPLAAFSPEYVAVRWAHEHGVPVECIDLPAAVSRDVTPSSVASAPRPGVADALADLLGAQASVDSWDLLVESRGAGADPEAVRVAALAAGWALRADHRPDEDAENELREARMRTCLRAFDPGVVAVVGAFHAPALTTGMLADPAVEAADELLLQRFPADRNPVASLVPYGSAELDTRSGYPAGIADPAWQAAVLAHGDSPTELRAAATAALTDIGIEVRRRGHPCGTGEIAEAVRVAADLATLRGLPAPGRRELLEAMTGVYAQGDVFGRGRVVAGAAQRVLVGSERGQLAPGTPRSGLADDLDRRLAALRLPAAATELRLEPLRGNLDADREIFLRQLLAAGIAYGKPTAGTGAGGARTVGSRWSVAVTSATHASTEAAALFGVTVPQVAAARLRHTMRRDGDRPETAALVLRRALHCALDDLAAELITAVRRRFPHEAGLAELTETIALCDETLTGQFAGALDDGIAALRESLTGLRAELVPPVIRELDGLAGATDTGDAALLADTYRTLYRTSGDGPLRLRHTIIGFADGAASPLIQGAASALLAVGEDGRDLRPQVESLISGATDTERRDRLTGYVRGMLTAVPHLLSTAPEVFGAFHDVIAGLPDAGFVARLPTLRAAFDGLAPEVRERLLTETERATGVSSRRSGIDPELVAGWADDDQRAFDRLRALGLADAAFTPGVRWQLVLGRRRGGPNTAVQLGRSLDRLYGAPSTRIEAGLGIGGDEAPYPTVREWSADLAELFGADVRDDVLGAAAARGDAAAALALSPGTVRPSVELLTTMLSLSGGLPESALAGLRPLVRRCVDDLTKALATRLQPALRGLRTARPTRRNTRILDARRTIAANLSRVYRDAEGRNRVIAADTVFSERALRQPDWHLIIVVDVSGSMEPSTVFAALTAAILAGVPSLSVTFLAFSTEVVDLSEHVDDPLALLMEIRVGGGTSIQAGLAAATDRVRVPKRTLLVLISDFEEGGSTAPMIAAITHLAGSGVSMLGCAALDDTGVARYHVGTATAAAAAGMPVSAVSPLRLAEWVAETITGPRS</sequence>
<name>A0A857KIH0_9ACTN</name>
<dbReference type="InterPro" id="IPR043737">
    <property type="entry name" value="DUF5682"/>
</dbReference>
<dbReference type="Pfam" id="PF05762">
    <property type="entry name" value="VWA_CoxE"/>
    <property type="match status" value="1"/>
</dbReference>
<reference evidence="1" key="1">
    <citation type="journal article" date="2021" name="Nat. Microbiol.">
        <title>Cocultivation of an ultrasmall environmental parasitic bacterium with lytic ability against bacteria associated with wastewater foams.</title>
        <authorList>
            <person name="Batinovic S."/>
            <person name="Rose J.J.A."/>
            <person name="Ratcliffe J."/>
            <person name="Seviour R.J."/>
            <person name="Petrovski S."/>
        </authorList>
    </citation>
    <scope>NUCLEOTIDE SEQUENCE</scope>
    <source>
        <strain evidence="1">CON44</strain>
    </source>
</reference>
<protein>
    <submittedName>
        <fullName evidence="1">VWA domain-containing protein</fullName>
    </submittedName>
</protein>
<dbReference type="AlphaFoldDB" id="A0A857KIH0"/>
<dbReference type="PANTHER" id="PTHR30634">
    <property type="entry name" value="OUTER MEMBRANE LOLAB LIPOPROTEIN INSERTION APPARATUS"/>
    <property type="match status" value="1"/>
</dbReference>
<dbReference type="InterPro" id="IPR036465">
    <property type="entry name" value="vWFA_dom_sf"/>
</dbReference>
<dbReference type="InterPro" id="IPR050458">
    <property type="entry name" value="LolB"/>
</dbReference>
<dbReference type="PANTHER" id="PTHR30634:SF7">
    <property type="entry name" value="VWA DOMAIN-CONTAINING PROTEIN"/>
    <property type="match status" value="1"/>
</dbReference>
<dbReference type="InterPro" id="IPR008912">
    <property type="entry name" value="Uncharacterised_CoxE"/>
</dbReference>
<dbReference type="EMBL" id="CP045810">
    <property type="protein sequence ID" value="QHN38126.1"/>
    <property type="molecule type" value="Genomic_DNA"/>
</dbReference>